<protein>
    <submittedName>
        <fullName evidence="1">Uncharacterized protein</fullName>
    </submittedName>
</protein>
<evidence type="ECO:0000313" key="2">
    <source>
        <dbReference type="Proteomes" id="UP000183076"/>
    </source>
</evidence>
<reference evidence="2" key="1">
    <citation type="submission" date="2016-10" db="EMBL/GenBank/DDBJ databases">
        <authorList>
            <person name="Varghese N."/>
            <person name="Submissions S."/>
        </authorList>
    </citation>
    <scope>NUCLEOTIDE SEQUENCE [LARGE SCALE GENOMIC DNA]</scope>
    <source>
        <strain evidence="2">DSM 10014</strain>
    </source>
</reference>
<dbReference type="EMBL" id="FNNB01000004">
    <property type="protein sequence ID" value="SDX00447.1"/>
    <property type="molecule type" value="Genomic_DNA"/>
</dbReference>
<evidence type="ECO:0000313" key="1">
    <source>
        <dbReference type="EMBL" id="SDX00447.1"/>
    </source>
</evidence>
<dbReference type="AlphaFoldDB" id="A0A1H2Y5M9"/>
<dbReference type="Proteomes" id="UP000183076">
    <property type="component" value="Unassembled WGS sequence"/>
</dbReference>
<dbReference type="STRING" id="60137.SAMN04488041_104140"/>
<accession>A0A1H2Y5M9</accession>
<organism evidence="1 2">
    <name type="scientific">Sulfitobacter pontiacus</name>
    <dbReference type="NCBI Taxonomy" id="60137"/>
    <lineage>
        <taxon>Bacteria</taxon>
        <taxon>Pseudomonadati</taxon>
        <taxon>Pseudomonadota</taxon>
        <taxon>Alphaproteobacteria</taxon>
        <taxon>Rhodobacterales</taxon>
        <taxon>Roseobacteraceae</taxon>
        <taxon>Sulfitobacter</taxon>
    </lineage>
</organism>
<sequence length="139" mass="15678">MFYICSNQNKGAYTMSYQPQFPGMFDPDQGAVPAHTDVSARDARAALPPTEKQMQYATSLSLKTGAPVPKRALTDRAALSEWIDAHKPKPVDGPFSQYPSSKQVAFAERIARLKRRDIPQECFRDKTMMSRWIDGNKPR</sequence>
<name>A0A1H2Y5M9_9RHOB</name>
<gene>
    <name evidence="1" type="ORF">SAMN04488041_104140</name>
</gene>
<proteinExistence type="predicted"/>